<dbReference type="PANTHER" id="PTHR14136:SF17">
    <property type="entry name" value="BTB_POZ DOMAIN-CONTAINING PROTEIN KCTD9"/>
    <property type="match status" value="1"/>
</dbReference>
<dbReference type="OrthoDB" id="8452477at2"/>
<dbReference type="InterPro" id="IPR001646">
    <property type="entry name" value="5peptide_repeat"/>
</dbReference>
<name>A0A285PGV2_9HYPH</name>
<protein>
    <submittedName>
        <fullName evidence="2">Uncharacterized protein YjbI, contains pentapeptide repeats</fullName>
    </submittedName>
</protein>
<reference evidence="2 3" key="1">
    <citation type="submission" date="2017-09" db="EMBL/GenBank/DDBJ databases">
        <authorList>
            <person name="Ehlers B."/>
            <person name="Leendertz F.H."/>
        </authorList>
    </citation>
    <scope>NUCLEOTIDE SEQUENCE [LARGE SCALE GENOMIC DNA]</scope>
    <source>
        <strain evidence="2 3">DSM 18289</strain>
    </source>
</reference>
<keyword evidence="3" id="KW-1185">Reference proteome</keyword>
<evidence type="ECO:0000313" key="3">
    <source>
        <dbReference type="Proteomes" id="UP000219439"/>
    </source>
</evidence>
<keyword evidence="1" id="KW-1133">Transmembrane helix</keyword>
<accession>A0A285PGV2</accession>
<dbReference type="RefSeq" id="WP_097155310.1">
    <property type="nucleotide sequence ID" value="NZ_OBEL01000006.1"/>
</dbReference>
<sequence>MSDQRNTNYWLFFWPTAITVSLFSLNLMLNGWPDWSDWLDKLAKHEKATAALRNIGLIFLGIIGLGLAIWRTKTASDQRDIANKQAQTSIDQIRIAQQGQFADRYAKAAAMLSESELSVREAGIFALRELGFADPRGHYFPVQSLLCSFIRDRSKSMRGDTGSPPLVKDYGKDHNQCEGDVKEALRAFIDLRTSENKAREKSKMWTPDLSGAYFAQLDLSLVDIDLSGVNLQGANFIDAQLFRADFSYSNFSDANFRGADLDLAEFKGADLFRTDFSKASFLSTVFTRASLDEVNFGSANLEGAQLNDAELVEVDFRDARLKDADFSRAHVSNVNLSEADLTDAIWAGAIIRNTDFSEAITDGIDWSEVSIASEDIPKP</sequence>
<dbReference type="Pfam" id="PF00805">
    <property type="entry name" value="Pentapeptide"/>
    <property type="match status" value="3"/>
</dbReference>
<dbReference type="AlphaFoldDB" id="A0A285PGV2"/>
<dbReference type="Gene3D" id="2.160.20.80">
    <property type="entry name" value="E3 ubiquitin-protein ligase SopA"/>
    <property type="match status" value="1"/>
</dbReference>
<dbReference type="PANTHER" id="PTHR14136">
    <property type="entry name" value="BTB_POZ DOMAIN-CONTAINING PROTEIN KCTD9"/>
    <property type="match status" value="1"/>
</dbReference>
<keyword evidence="1" id="KW-0472">Membrane</keyword>
<dbReference type="SUPFAM" id="SSF141571">
    <property type="entry name" value="Pentapeptide repeat-like"/>
    <property type="match status" value="1"/>
</dbReference>
<keyword evidence="1" id="KW-0812">Transmembrane</keyword>
<gene>
    <name evidence="2" type="ORF">SAMN06265368_4048</name>
</gene>
<evidence type="ECO:0000313" key="2">
    <source>
        <dbReference type="EMBL" id="SNZ20934.1"/>
    </source>
</evidence>
<dbReference type="EMBL" id="OBEL01000006">
    <property type="protein sequence ID" value="SNZ20934.1"/>
    <property type="molecule type" value="Genomic_DNA"/>
</dbReference>
<evidence type="ECO:0000256" key="1">
    <source>
        <dbReference type="SAM" id="Phobius"/>
    </source>
</evidence>
<organism evidence="2 3">
    <name type="scientific">Cohaesibacter gelatinilyticus</name>
    <dbReference type="NCBI Taxonomy" id="372072"/>
    <lineage>
        <taxon>Bacteria</taxon>
        <taxon>Pseudomonadati</taxon>
        <taxon>Pseudomonadota</taxon>
        <taxon>Alphaproteobacteria</taxon>
        <taxon>Hyphomicrobiales</taxon>
        <taxon>Cohaesibacteraceae</taxon>
    </lineage>
</organism>
<dbReference type="InterPro" id="IPR051082">
    <property type="entry name" value="Pentapeptide-BTB/POZ_domain"/>
</dbReference>
<proteinExistence type="predicted"/>
<dbReference type="Proteomes" id="UP000219439">
    <property type="component" value="Unassembled WGS sequence"/>
</dbReference>
<feature type="transmembrane region" description="Helical" evidence="1">
    <location>
        <begin position="50"/>
        <end position="70"/>
    </location>
</feature>
<feature type="transmembrane region" description="Helical" evidence="1">
    <location>
        <begin position="12"/>
        <end position="29"/>
    </location>
</feature>